<name>A0A7W7W6C6_9ACTN</name>
<feature type="chain" id="PRO_5038371662" evidence="2">
    <location>
        <begin position="40"/>
        <end position="272"/>
    </location>
</feature>
<evidence type="ECO:0000313" key="4">
    <source>
        <dbReference type="Proteomes" id="UP000523007"/>
    </source>
</evidence>
<organism evidence="3 4">
    <name type="scientific">Lipingzhangella halophila</name>
    <dbReference type="NCBI Taxonomy" id="1783352"/>
    <lineage>
        <taxon>Bacteria</taxon>
        <taxon>Bacillati</taxon>
        <taxon>Actinomycetota</taxon>
        <taxon>Actinomycetes</taxon>
        <taxon>Streptosporangiales</taxon>
        <taxon>Nocardiopsidaceae</taxon>
        <taxon>Lipingzhangella</taxon>
    </lineage>
</organism>
<comment type="caution">
    <text evidence="3">The sequence shown here is derived from an EMBL/GenBank/DDBJ whole genome shotgun (WGS) entry which is preliminary data.</text>
</comment>
<evidence type="ECO:0000256" key="2">
    <source>
        <dbReference type="SAM" id="SignalP"/>
    </source>
</evidence>
<gene>
    <name evidence="3" type="ORF">F4561_005619</name>
</gene>
<protein>
    <submittedName>
        <fullName evidence="3">Uncharacterized protein</fullName>
    </submittedName>
</protein>
<evidence type="ECO:0000313" key="3">
    <source>
        <dbReference type="EMBL" id="MBB4934725.1"/>
    </source>
</evidence>
<dbReference type="Proteomes" id="UP000523007">
    <property type="component" value="Unassembled WGS sequence"/>
</dbReference>
<accession>A0A7W7W6C6</accession>
<proteinExistence type="predicted"/>
<dbReference type="AlphaFoldDB" id="A0A7W7W6C6"/>
<dbReference type="RefSeq" id="WP_184584300.1">
    <property type="nucleotide sequence ID" value="NZ_JACHJT010000002.1"/>
</dbReference>
<evidence type="ECO:0000256" key="1">
    <source>
        <dbReference type="SAM" id="MobiDB-lite"/>
    </source>
</evidence>
<dbReference type="EMBL" id="JACHJT010000002">
    <property type="protein sequence ID" value="MBB4934725.1"/>
    <property type="molecule type" value="Genomic_DNA"/>
</dbReference>
<keyword evidence="2" id="KW-0732">Signal</keyword>
<feature type="signal peptide" evidence="2">
    <location>
        <begin position="1"/>
        <end position="39"/>
    </location>
</feature>
<reference evidence="3 4" key="1">
    <citation type="submission" date="2020-08" db="EMBL/GenBank/DDBJ databases">
        <title>Sequencing the genomes of 1000 actinobacteria strains.</title>
        <authorList>
            <person name="Klenk H.-P."/>
        </authorList>
    </citation>
    <scope>NUCLEOTIDE SEQUENCE [LARGE SCALE GENOMIC DNA]</scope>
    <source>
        <strain evidence="3 4">DSM 102030</strain>
    </source>
</reference>
<feature type="region of interest" description="Disordered" evidence="1">
    <location>
        <begin position="38"/>
        <end position="71"/>
    </location>
</feature>
<keyword evidence="4" id="KW-1185">Reference proteome</keyword>
<sequence>MSSTVDDRSTRTTIPKQATRIIAVAACTLVVLTTGSCSASSDEERAPQEDVVAPSNDPSDAPQVPESAKYQRERQDLVDELWSEGKTTIAREIADGATTYAKEEANSFVPDGWTLLNIRYREHHPAFHYVATDSDETTISLTGNPDAYDIFVESAGIEVDSEESAIAAVTFYVLTTRDAGTFRAVVKDSDDLTLDHAPLPDVKEEVRKAREGARDVIAEPAAEQDDDGGYRVTVYYQESDTLRSWTGTVSANGALDGDSETHTTGLPVMFVE</sequence>